<reference evidence="3" key="2">
    <citation type="submission" date="2025-08" db="UniProtKB">
        <authorList>
            <consortium name="Ensembl"/>
        </authorList>
    </citation>
    <scope>IDENTIFICATION</scope>
</reference>
<sequence length="205" mass="22152">MDSTEDNGESKAALRPCAPRSLLLRCLVGFPTVVCFMLSLSSIAICLLMSLKTYQLENRLDALELEKNTVFNPPESAFTRDDGTVLPALRSSIETLLQERLSEVMPKLRTARDVPQECSCPPGPPGKRGRMGRRGDPGKCHISLLNCIFVLLSSPHSPLSSLHSLSPLSPHLSSSSHLLIPRLSPPSAPSSSLQPLSITSLSLSL</sequence>
<keyword evidence="4" id="KW-1185">Reference proteome</keyword>
<keyword evidence="2" id="KW-1133">Transmembrane helix</keyword>
<name>A0A4W5LS83_9TELE</name>
<evidence type="ECO:0000313" key="4">
    <source>
        <dbReference type="Proteomes" id="UP000314982"/>
    </source>
</evidence>
<evidence type="ECO:0000313" key="3">
    <source>
        <dbReference type="Ensembl" id="ENSHHUP00000028798.1"/>
    </source>
</evidence>
<dbReference type="AlphaFoldDB" id="A0A4W5LS83"/>
<keyword evidence="2" id="KW-0472">Membrane</keyword>
<feature type="transmembrane region" description="Helical" evidence="2">
    <location>
        <begin position="28"/>
        <end position="51"/>
    </location>
</feature>
<dbReference type="Proteomes" id="UP000314982">
    <property type="component" value="Unassembled WGS sequence"/>
</dbReference>
<dbReference type="GeneTree" id="ENSGT00730000113679"/>
<protein>
    <submittedName>
        <fullName evidence="3">Si:ch211-266k2.1</fullName>
    </submittedName>
</protein>
<feature type="region of interest" description="Disordered" evidence="1">
    <location>
        <begin position="183"/>
        <end position="205"/>
    </location>
</feature>
<dbReference type="Ensembl" id="ENSHHUT00000029997.1">
    <property type="protein sequence ID" value="ENSHHUP00000028798.1"/>
    <property type="gene ID" value="ENSHHUG00000018368.1"/>
</dbReference>
<evidence type="ECO:0000256" key="1">
    <source>
        <dbReference type="SAM" id="MobiDB-lite"/>
    </source>
</evidence>
<evidence type="ECO:0000256" key="2">
    <source>
        <dbReference type="SAM" id="Phobius"/>
    </source>
</evidence>
<dbReference type="STRING" id="62062.ENSHHUP00000028798"/>
<organism evidence="3 4">
    <name type="scientific">Hucho hucho</name>
    <name type="common">huchen</name>
    <dbReference type="NCBI Taxonomy" id="62062"/>
    <lineage>
        <taxon>Eukaryota</taxon>
        <taxon>Metazoa</taxon>
        <taxon>Chordata</taxon>
        <taxon>Craniata</taxon>
        <taxon>Vertebrata</taxon>
        <taxon>Euteleostomi</taxon>
        <taxon>Actinopterygii</taxon>
        <taxon>Neopterygii</taxon>
        <taxon>Teleostei</taxon>
        <taxon>Protacanthopterygii</taxon>
        <taxon>Salmoniformes</taxon>
        <taxon>Salmonidae</taxon>
        <taxon>Salmoninae</taxon>
        <taxon>Hucho</taxon>
    </lineage>
</organism>
<keyword evidence="2" id="KW-0812">Transmembrane</keyword>
<reference evidence="4" key="1">
    <citation type="submission" date="2018-06" db="EMBL/GenBank/DDBJ databases">
        <title>Genome assembly of Danube salmon.</title>
        <authorList>
            <person name="Macqueen D.J."/>
            <person name="Gundappa M.K."/>
        </authorList>
    </citation>
    <scope>NUCLEOTIDE SEQUENCE [LARGE SCALE GENOMIC DNA]</scope>
</reference>
<accession>A0A4W5LS83</accession>
<proteinExistence type="predicted"/>
<reference evidence="3" key="3">
    <citation type="submission" date="2025-09" db="UniProtKB">
        <authorList>
            <consortium name="Ensembl"/>
        </authorList>
    </citation>
    <scope>IDENTIFICATION</scope>
</reference>
<feature type="region of interest" description="Disordered" evidence="1">
    <location>
        <begin position="114"/>
        <end position="135"/>
    </location>
</feature>